<name>A0A508A886_9GAMM</name>
<gene>
    <name evidence="2" type="ORF">FKV24_013975</name>
</gene>
<evidence type="ECO:0000256" key="1">
    <source>
        <dbReference type="SAM" id="MobiDB-lite"/>
    </source>
</evidence>
<evidence type="ECO:0000313" key="3">
    <source>
        <dbReference type="Proteomes" id="UP000320431"/>
    </source>
</evidence>
<organism evidence="2 3">
    <name type="scientific">Marilutibacter maris</name>
    <dbReference type="NCBI Taxonomy" id="1605891"/>
    <lineage>
        <taxon>Bacteria</taxon>
        <taxon>Pseudomonadati</taxon>
        <taxon>Pseudomonadota</taxon>
        <taxon>Gammaproteobacteria</taxon>
        <taxon>Lysobacterales</taxon>
        <taxon>Lysobacteraceae</taxon>
        <taxon>Marilutibacter</taxon>
    </lineage>
</organism>
<feature type="region of interest" description="Disordered" evidence="1">
    <location>
        <begin position="1"/>
        <end position="36"/>
    </location>
</feature>
<reference evidence="2 3" key="1">
    <citation type="submission" date="2019-10" db="EMBL/GenBank/DDBJ databases">
        <title>Lysobacter alkalisoli sp. nov., isolated from saline-alkaline soil.</title>
        <authorList>
            <person name="Sun J.-Q."/>
        </authorList>
    </citation>
    <scope>NUCLEOTIDE SEQUENCE [LARGE SCALE GENOMIC DNA]</scope>
    <source>
        <strain evidence="2 3">KCTC 42381</strain>
    </source>
</reference>
<feature type="region of interest" description="Disordered" evidence="1">
    <location>
        <begin position="160"/>
        <end position="184"/>
    </location>
</feature>
<dbReference type="AlphaFoldDB" id="A0A508A886"/>
<dbReference type="RefSeq" id="WP_141482809.1">
    <property type="nucleotide sequence ID" value="NZ_VICD02000240.1"/>
</dbReference>
<feature type="compositionally biased region" description="Polar residues" evidence="1">
    <location>
        <begin position="8"/>
        <end position="20"/>
    </location>
</feature>
<comment type="caution">
    <text evidence="2">The sequence shown here is derived from an EMBL/GenBank/DDBJ whole genome shotgun (WGS) entry which is preliminary data.</text>
</comment>
<proteinExistence type="predicted"/>
<evidence type="ECO:0000313" key="2">
    <source>
        <dbReference type="EMBL" id="KAB8173752.1"/>
    </source>
</evidence>
<dbReference type="Proteomes" id="UP000320431">
    <property type="component" value="Unassembled WGS sequence"/>
</dbReference>
<protein>
    <submittedName>
        <fullName evidence="2">Uncharacterized protein</fullName>
    </submittedName>
</protein>
<sequence>MSDEAKPNNPSESQLGSQRDNPPVYRENPSPQHTRRLTMRIGNAPGEFGWVHGSMQFNVDNTECLPPPKDNPGGHASPVPMRMIPFELVRQPDGDYEATVFTDGMVDEDYHGRGVCHWKLLNVQVQLKATGAGNETLFMADMFDEELAAGREKTIYYTRNSYPRHPETKLEQPTSSGQPDRSKMASYLKDGDLFTITLIPQEAVTP</sequence>
<accession>A0A508A886</accession>
<dbReference type="EMBL" id="VICD02000240">
    <property type="protein sequence ID" value="KAB8173752.1"/>
    <property type="molecule type" value="Genomic_DNA"/>
</dbReference>